<evidence type="ECO:0000256" key="7">
    <source>
        <dbReference type="ARBA" id="ARBA00022779"/>
    </source>
</evidence>
<dbReference type="GO" id="GO:0005886">
    <property type="term" value="C:plasma membrane"/>
    <property type="evidence" value="ECO:0007669"/>
    <property type="project" value="UniProtKB-SubCell"/>
</dbReference>
<dbReference type="InterPro" id="IPR005503">
    <property type="entry name" value="FliL"/>
</dbReference>
<evidence type="ECO:0000256" key="9">
    <source>
        <dbReference type="ARBA" id="ARBA00023136"/>
    </source>
</evidence>
<dbReference type="Pfam" id="PF03748">
    <property type="entry name" value="FliL"/>
    <property type="match status" value="1"/>
</dbReference>
<organism evidence="11 12">
    <name type="scientific">Paraglaciecola arctica BSs20135</name>
    <dbReference type="NCBI Taxonomy" id="493475"/>
    <lineage>
        <taxon>Bacteria</taxon>
        <taxon>Pseudomonadati</taxon>
        <taxon>Pseudomonadota</taxon>
        <taxon>Gammaproteobacteria</taxon>
        <taxon>Alteromonadales</taxon>
        <taxon>Alteromonadaceae</taxon>
        <taxon>Paraglaciecola</taxon>
    </lineage>
</organism>
<comment type="similarity">
    <text evidence="3 10">Belongs to the FliL family.</text>
</comment>
<proteinExistence type="inferred from homology"/>
<evidence type="ECO:0000313" key="12">
    <source>
        <dbReference type="Proteomes" id="UP000006327"/>
    </source>
</evidence>
<comment type="function">
    <text evidence="1 10">Controls the rotational direction of flagella during chemotaxis.</text>
</comment>
<keyword evidence="11" id="KW-0966">Cell projection</keyword>
<keyword evidence="4" id="KW-1003">Cell membrane</keyword>
<dbReference type="PANTHER" id="PTHR35091:SF5">
    <property type="entry name" value="FLAGELLAR PROTEIN FLIL"/>
    <property type="match status" value="1"/>
</dbReference>
<keyword evidence="11" id="KW-0282">Flagellum</keyword>
<dbReference type="STRING" id="493475.GARC_4975"/>
<evidence type="ECO:0000256" key="6">
    <source>
        <dbReference type="ARBA" id="ARBA00022692"/>
    </source>
</evidence>
<evidence type="ECO:0000256" key="1">
    <source>
        <dbReference type="ARBA" id="ARBA00002254"/>
    </source>
</evidence>
<keyword evidence="6" id="KW-0812">Transmembrane</keyword>
<sequence>MKKILWLFSSLWLLASLLALMSYHSVVNGQEVAKIQKNYAYFSLEPEIVTNYLGTSARKLGFVRVSIELMLEDADFLEAAEHHSPLIRAAVIEVFGSQPAEKVKSLTGREDIRRSCLEKIKELMLRETGSEMVKDVIFTKYLYFQS</sequence>
<evidence type="ECO:0000256" key="8">
    <source>
        <dbReference type="ARBA" id="ARBA00022989"/>
    </source>
</evidence>
<evidence type="ECO:0000256" key="5">
    <source>
        <dbReference type="ARBA" id="ARBA00022500"/>
    </source>
</evidence>
<accession>K6ZES2</accession>
<reference evidence="11 12" key="1">
    <citation type="journal article" date="2017" name="Antonie Van Leeuwenhoek">
        <title>Rhizobium rhizosphaerae sp. nov., a novel species isolated from rice rhizosphere.</title>
        <authorList>
            <person name="Zhao J.J."/>
            <person name="Zhang J."/>
            <person name="Zhang R.J."/>
            <person name="Zhang C.W."/>
            <person name="Yin H.Q."/>
            <person name="Zhang X.X."/>
        </authorList>
    </citation>
    <scope>NUCLEOTIDE SEQUENCE [LARGE SCALE GENOMIC DNA]</scope>
    <source>
        <strain evidence="11 12">BSs20135</strain>
    </source>
</reference>
<dbReference type="GO" id="GO:0071978">
    <property type="term" value="P:bacterial-type flagellum-dependent swarming motility"/>
    <property type="evidence" value="ECO:0007669"/>
    <property type="project" value="TreeGrafter"/>
</dbReference>
<comment type="caution">
    <text evidence="11">The sequence shown here is derived from an EMBL/GenBank/DDBJ whole genome shotgun (WGS) entry which is preliminary data.</text>
</comment>
<keyword evidence="5 10" id="KW-0145">Chemotaxis</keyword>
<evidence type="ECO:0000256" key="10">
    <source>
        <dbReference type="RuleBase" id="RU364125"/>
    </source>
</evidence>
<evidence type="ECO:0000256" key="3">
    <source>
        <dbReference type="ARBA" id="ARBA00008281"/>
    </source>
</evidence>
<keyword evidence="10" id="KW-0997">Cell inner membrane</keyword>
<gene>
    <name evidence="11" type="primary">fliL</name>
    <name evidence="11" type="ORF">GARC_4975</name>
</gene>
<dbReference type="OrthoDB" id="5588622at2"/>
<dbReference type="Proteomes" id="UP000006327">
    <property type="component" value="Unassembled WGS sequence"/>
</dbReference>
<keyword evidence="8" id="KW-1133">Transmembrane helix</keyword>
<evidence type="ECO:0000256" key="4">
    <source>
        <dbReference type="ARBA" id="ARBA00022475"/>
    </source>
</evidence>
<dbReference type="GO" id="GO:0009425">
    <property type="term" value="C:bacterial-type flagellum basal body"/>
    <property type="evidence" value="ECO:0007669"/>
    <property type="project" value="InterPro"/>
</dbReference>
<dbReference type="PANTHER" id="PTHR35091">
    <property type="entry name" value="FLAGELLAR PROTEIN FLIL"/>
    <property type="match status" value="1"/>
</dbReference>
<keyword evidence="11" id="KW-0969">Cilium</keyword>
<dbReference type="EMBL" id="BAEO01000065">
    <property type="protein sequence ID" value="GAC21910.1"/>
    <property type="molecule type" value="Genomic_DNA"/>
</dbReference>
<keyword evidence="12" id="KW-1185">Reference proteome</keyword>
<dbReference type="AlphaFoldDB" id="K6ZES2"/>
<keyword evidence="9 10" id="KW-0472">Membrane</keyword>
<dbReference type="eggNOG" id="COG1580">
    <property type="taxonomic scope" value="Bacteria"/>
</dbReference>
<protein>
    <recommendedName>
        <fullName evidence="10">Flagellar protein FliL</fullName>
    </recommendedName>
</protein>
<comment type="subcellular location">
    <subcellularLocation>
        <location evidence="10">Cell inner membrane</location>
    </subcellularLocation>
    <subcellularLocation>
        <location evidence="2">Cell membrane</location>
        <topology evidence="2">Single-pass membrane protein</topology>
    </subcellularLocation>
</comment>
<evidence type="ECO:0000313" key="11">
    <source>
        <dbReference type="EMBL" id="GAC21910.1"/>
    </source>
</evidence>
<dbReference type="GO" id="GO:0006935">
    <property type="term" value="P:chemotaxis"/>
    <property type="evidence" value="ECO:0007669"/>
    <property type="project" value="UniProtKB-KW"/>
</dbReference>
<name>K6ZES2_9ALTE</name>
<keyword evidence="7 10" id="KW-0283">Flagellar rotation</keyword>
<evidence type="ECO:0000256" key="2">
    <source>
        <dbReference type="ARBA" id="ARBA00004162"/>
    </source>
</evidence>